<evidence type="ECO:0000256" key="2">
    <source>
        <dbReference type="SAM" id="MobiDB-lite"/>
    </source>
</evidence>
<protein>
    <submittedName>
        <fullName evidence="3">Uncharacterized protein</fullName>
    </submittedName>
</protein>
<organism evidence="3 4">
    <name type="scientific">Enhygromyxa salina</name>
    <dbReference type="NCBI Taxonomy" id="215803"/>
    <lineage>
        <taxon>Bacteria</taxon>
        <taxon>Pseudomonadati</taxon>
        <taxon>Myxococcota</taxon>
        <taxon>Polyangia</taxon>
        <taxon>Nannocystales</taxon>
        <taxon>Nannocystaceae</taxon>
        <taxon>Enhygromyxa</taxon>
    </lineage>
</organism>
<dbReference type="OrthoDB" id="466620at2"/>
<dbReference type="EMBL" id="PVNL01000147">
    <property type="protein sequence ID" value="PRP93510.1"/>
    <property type="molecule type" value="Genomic_DNA"/>
</dbReference>
<dbReference type="AlphaFoldDB" id="A0A2S9XL99"/>
<dbReference type="Proteomes" id="UP000238823">
    <property type="component" value="Unassembled WGS sequence"/>
</dbReference>
<evidence type="ECO:0000313" key="3">
    <source>
        <dbReference type="EMBL" id="PRP93510.1"/>
    </source>
</evidence>
<keyword evidence="1" id="KW-0175">Coiled coil</keyword>
<accession>A0A2S9XL99</accession>
<feature type="coiled-coil region" evidence="1">
    <location>
        <begin position="86"/>
        <end position="148"/>
    </location>
</feature>
<reference evidence="3 4" key="1">
    <citation type="submission" date="2018-03" db="EMBL/GenBank/DDBJ databases">
        <title>Draft Genome Sequences of the Obligatory Marine Myxobacteria Enhygromyxa salina SWB007.</title>
        <authorList>
            <person name="Poehlein A."/>
            <person name="Moghaddam J.A."/>
            <person name="Harms H."/>
            <person name="Alanjari M."/>
            <person name="Koenig G.M."/>
            <person name="Daniel R."/>
            <person name="Schaeberle T.F."/>
        </authorList>
    </citation>
    <scope>NUCLEOTIDE SEQUENCE [LARGE SCALE GENOMIC DNA]</scope>
    <source>
        <strain evidence="3 4">SWB007</strain>
    </source>
</reference>
<dbReference type="RefSeq" id="WP_106094694.1">
    <property type="nucleotide sequence ID" value="NZ_PVNL01000147.1"/>
</dbReference>
<evidence type="ECO:0000313" key="4">
    <source>
        <dbReference type="Proteomes" id="UP000238823"/>
    </source>
</evidence>
<feature type="coiled-coil region" evidence="1">
    <location>
        <begin position="270"/>
        <end position="318"/>
    </location>
</feature>
<name>A0A2S9XL99_9BACT</name>
<feature type="region of interest" description="Disordered" evidence="2">
    <location>
        <begin position="149"/>
        <end position="192"/>
    </location>
</feature>
<proteinExistence type="predicted"/>
<evidence type="ECO:0000256" key="1">
    <source>
        <dbReference type="SAM" id="Coils"/>
    </source>
</evidence>
<gene>
    <name evidence="3" type="ORF">ENSA7_79380</name>
</gene>
<comment type="caution">
    <text evidence="3">The sequence shown here is derived from an EMBL/GenBank/DDBJ whole genome shotgun (WGS) entry which is preliminary data.</text>
</comment>
<sequence length="329" mass="36576">MSSTEPKSREDIEKAFSSLLRAHRQLAGNIETRAEAAERGRDREVVEQASGYTVDNIVKGLAELQLEFSKALEDLSDRMESESGKVGQVQRAIEIERRRVAELENLTIAAEALALLEREHAQKLAELQARSAEQLTELDAEIAQTRERWASEAATRESELAELTARRDADRKRADEAHGYELARQDKLTANDNAQARRDLERELAEQTATKEKDWGAREATLDLRADDIAALRTKVAGRDEALAKAETQARDQAIAAVNRDAKHEAELAARDAAADIEVFELKIKTLETRIGDQSGQLQELSTRLSAALSQAQKLASEALKNSREVTRD</sequence>